<dbReference type="InterPro" id="IPR047575">
    <property type="entry name" value="Sm"/>
</dbReference>
<keyword evidence="4" id="KW-1185">Reference proteome</keyword>
<dbReference type="GO" id="GO:0003723">
    <property type="term" value="F:RNA binding"/>
    <property type="evidence" value="ECO:0007669"/>
    <property type="project" value="InterPro"/>
</dbReference>
<dbReference type="PROSITE" id="PS52002">
    <property type="entry name" value="SM"/>
    <property type="match status" value="1"/>
</dbReference>
<evidence type="ECO:0000259" key="1">
    <source>
        <dbReference type="PROSITE" id="PS52002"/>
    </source>
</evidence>
<dbReference type="InterPro" id="IPR010920">
    <property type="entry name" value="LSM_dom_sf"/>
</dbReference>
<dbReference type="GO" id="GO:1990904">
    <property type="term" value="C:ribonucleoprotein complex"/>
    <property type="evidence" value="ECO:0007669"/>
    <property type="project" value="UniProtKB-KW"/>
</dbReference>
<evidence type="ECO:0000313" key="4">
    <source>
        <dbReference type="Proteomes" id="UP000018208"/>
    </source>
</evidence>
<dbReference type="OrthoDB" id="29543at2759"/>
<dbReference type="AlphaFoldDB" id="V6LE61"/>
<reference evidence="2 3" key="1">
    <citation type="journal article" date="2014" name="PLoS Genet.">
        <title>The Genome of Spironucleus salmonicida Highlights a Fish Pathogen Adapted to Fluctuating Environments.</title>
        <authorList>
            <person name="Xu F."/>
            <person name="Jerlstrom-Hultqvist J."/>
            <person name="Einarsson E."/>
            <person name="Astvaldsson A."/>
            <person name="Svard S.G."/>
            <person name="Andersson J.O."/>
        </authorList>
    </citation>
    <scope>NUCLEOTIDE SEQUENCE</scope>
    <source>
        <strain evidence="3">ATCC 50377</strain>
    </source>
</reference>
<dbReference type="Gene3D" id="2.30.30.100">
    <property type="match status" value="1"/>
</dbReference>
<dbReference type="SUPFAM" id="SSF50182">
    <property type="entry name" value="Sm-like ribonucleoproteins"/>
    <property type="match status" value="1"/>
</dbReference>
<organism evidence="2">
    <name type="scientific">Spironucleus salmonicida</name>
    <dbReference type="NCBI Taxonomy" id="348837"/>
    <lineage>
        <taxon>Eukaryota</taxon>
        <taxon>Metamonada</taxon>
        <taxon>Diplomonadida</taxon>
        <taxon>Hexamitidae</taxon>
        <taxon>Hexamitinae</taxon>
        <taxon>Spironucleus</taxon>
    </lineage>
</organism>
<name>V6LE61_9EUKA</name>
<dbReference type="SMART" id="SM00651">
    <property type="entry name" value="Sm"/>
    <property type="match status" value="1"/>
</dbReference>
<feature type="domain" description="Sm" evidence="1">
    <location>
        <begin position="5"/>
        <end position="74"/>
    </location>
</feature>
<gene>
    <name evidence="2" type="ORF">SS50377_18286</name>
    <name evidence="3" type="ORF">SS50377_22529</name>
</gene>
<protein>
    <submittedName>
        <fullName evidence="3">LSM domain-containing protein</fullName>
    </submittedName>
    <submittedName>
        <fullName evidence="2">Small nuclear ribonucleoprotein</fullName>
    </submittedName>
</protein>
<sequence length="74" mass="8606">MNITEPLDMLKFLVNEKIIVYLYDKSLLIATLVQYDEHLNLVLSAVEEHKDIQIRGFDNMIIHGSNIDYITKAK</sequence>
<dbReference type="Proteomes" id="UP000018208">
    <property type="component" value="Unassembled WGS sequence"/>
</dbReference>
<dbReference type="EMBL" id="AUWU02000003">
    <property type="protein sequence ID" value="KAH0574913.1"/>
    <property type="molecule type" value="Genomic_DNA"/>
</dbReference>
<dbReference type="InterPro" id="IPR001163">
    <property type="entry name" value="Sm_dom_euk/arc"/>
</dbReference>
<dbReference type="Pfam" id="PF01423">
    <property type="entry name" value="LSM"/>
    <property type="match status" value="1"/>
</dbReference>
<evidence type="ECO:0000313" key="2">
    <source>
        <dbReference type="EMBL" id="EST41981.1"/>
    </source>
</evidence>
<evidence type="ECO:0000313" key="3">
    <source>
        <dbReference type="EMBL" id="KAH0574913.1"/>
    </source>
</evidence>
<dbReference type="EMBL" id="KI546166">
    <property type="protein sequence ID" value="EST41981.1"/>
    <property type="molecule type" value="Genomic_DNA"/>
</dbReference>
<reference evidence="3" key="2">
    <citation type="submission" date="2020-12" db="EMBL/GenBank/DDBJ databases">
        <title>New Spironucleus salmonicida genome in near-complete chromosomes.</title>
        <authorList>
            <person name="Xu F."/>
            <person name="Kurt Z."/>
            <person name="Jimenez-Gonzalez A."/>
            <person name="Astvaldsson A."/>
            <person name="Andersson J.O."/>
            <person name="Svard S.G."/>
        </authorList>
    </citation>
    <scope>NUCLEOTIDE SEQUENCE</scope>
    <source>
        <strain evidence="3">ATCC 50377</strain>
    </source>
</reference>
<accession>V6LE61</accession>
<keyword evidence="2" id="KW-0687">Ribonucleoprotein</keyword>
<proteinExistence type="predicted"/>
<dbReference type="VEuPathDB" id="GiardiaDB:SS50377_22529"/>